<keyword evidence="1" id="KW-0472">Membrane</keyword>
<feature type="transmembrane region" description="Helical" evidence="1">
    <location>
        <begin position="108"/>
        <end position="129"/>
    </location>
</feature>
<proteinExistence type="predicted"/>
<evidence type="ECO:0000313" key="3">
    <source>
        <dbReference type="Proteomes" id="UP001057375"/>
    </source>
</evidence>
<sequence length="144" mass="16029">MCDTRGEASTGFCLRLGDDQVVEFDGSGPSWVKDLNITRGEYVFGVGLFIDSKLVILMLRSSGGWYDVVQLGSIWFNLVVLKHIIQCSSGMCRMVEVDLIGRELGVSFGWRLVVVTSIGGFIGWFMMFITGNEHGNDTYMEEIP</sequence>
<organism evidence="2 3">
    <name type="scientific">Aduncisulcus paluster</name>
    <dbReference type="NCBI Taxonomy" id="2918883"/>
    <lineage>
        <taxon>Eukaryota</taxon>
        <taxon>Metamonada</taxon>
        <taxon>Carpediemonas-like organisms</taxon>
        <taxon>Aduncisulcus</taxon>
    </lineage>
</organism>
<name>A0ABQ5KF24_9EUKA</name>
<dbReference type="Proteomes" id="UP001057375">
    <property type="component" value="Unassembled WGS sequence"/>
</dbReference>
<dbReference type="EMBL" id="BQXS01001069">
    <property type="protein sequence ID" value="GKT30043.1"/>
    <property type="molecule type" value="Genomic_DNA"/>
</dbReference>
<accession>A0ABQ5KF24</accession>
<keyword evidence="1" id="KW-0812">Transmembrane</keyword>
<gene>
    <name evidence="2" type="ORF">ADUPG1_001357</name>
</gene>
<reference evidence="2" key="1">
    <citation type="submission" date="2022-03" db="EMBL/GenBank/DDBJ databases">
        <title>Draft genome sequence of Aduncisulcus paluster, a free-living microaerophilic Fornicata.</title>
        <authorList>
            <person name="Yuyama I."/>
            <person name="Kume K."/>
            <person name="Tamura T."/>
            <person name="Inagaki Y."/>
            <person name="Hashimoto T."/>
        </authorList>
    </citation>
    <scope>NUCLEOTIDE SEQUENCE</scope>
    <source>
        <strain evidence="2">NY0171</strain>
    </source>
</reference>
<comment type="caution">
    <text evidence="2">The sequence shown here is derived from an EMBL/GenBank/DDBJ whole genome shotgun (WGS) entry which is preliminary data.</text>
</comment>
<evidence type="ECO:0000256" key="1">
    <source>
        <dbReference type="SAM" id="Phobius"/>
    </source>
</evidence>
<keyword evidence="3" id="KW-1185">Reference proteome</keyword>
<evidence type="ECO:0000313" key="2">
    <source>
        <dbReference type="EMBL" id="GKT30043.1"/>
    </source>
</evidence>
<keyword evidence="1" id="KW-1133">Transmembrane helix</keyword>
<protein>
    <submittedName>
        <fullName evidence="2">Uncharacterized protein</fullName>
    </submittedName>
</protein>